<name>A0AAU8BS68_9VIBR</name>
<accession>A0AAU8BS68</accession>
<evidence type="ECO:0000313" key="1">
    <source>
        <dbReference type="EMBL" id="XCD19099.1"/>
    </source>
</evidence>
<geneLocation type="plasmid" evidence="1">
    <name>p1</name>
</geneLocation>
<protein>
    <submittedName>
        <fullName evidence="1">Uncharacterized protein</fullName>
    </submittedName>
</protein>
<keyword evidence="1" id="KW-0614">Plasmid</keyword>
<proteinExistence type="predicted"/>
<dbReference type="AlphaFoldDB" id="A0AAU8BS68"/>
<organism evidence="1">
    <name type="scientific">Vibrio chaetopteri</name>
    <dbReference type="NCBI Taxonomy" id="3016528"/>
    <lineage>
        <taxon>Bacteria</taxon>
        <taxon>Pseudomonadati</taxon>
        <taxon>Pseudomonadota</taxon>
        <taxon>Gammaproteobacteria</taxon>
        <taxon>Vibrionales</taxon>
        <taxon>Vibrionaceae</taxon>
        <taxon>Vibrio</taxon>
    </lineage>
</organism>
<sequence>MRLRQFSELSRNLVLTAHSHSLRDTSNNFFVHFNAEKFRKLDPQQLSDFLRGVNCPLEFIKTNIRHRSGIEAFVDACRKDDFSDYLETYRLHNQCKKFNSTIHVMHCVATPILIELSKLAKEHPDNLRALLYCSRKDITALASLSTTEILRCIDHGFIPFTLRCGDDLIAAVEHQDRKALLQSFLCRHAVQTSSFIAAI</sequence>
<reference evidence="1" key="1">
    <citation type="submission" date="2023-01" db="EMBL/GenBank/DDBJ databases">
        <title>Vibrio sp. CB1-14 genome sequencing.</title>
        <authorList>
            <person name="Otstavnykh N."/>
            <person name="Isaeva M."/>
            <person name="Meleshko D."/>
        </authorList>
    </citation>
    <scope>NUCLEOTIDE SEQUENCE</scope>
    <source>
        <strain evidence="1">CB1-14</strain>
        <plasmid evidence="1">p1</plasmid>
    </source>
</reference>
<dbReference type="EMBL" id="CP115922">
    <property type="protein sequence ID" value="XCD19099.1"/>
    <property type="molecule type" value="Genomic_DNA"/>
</dbReference>
<dbReference type="RefSeq" id="WP_353500226.1">
    <property type="nucleotide sequence ID" value="NZ_CP115922.1"/>
</dbReference>
<dbReference type="KEGG" id="vck:PG915_24495"/>
<gene>
    <name evidence="1" type="ORF">PG915_24495</name>
</gene>